<dbReference type="RefSeq" id="WP_163284863.1">
    <property type="nucleotide sequence ID" value="NZ_JAAGVY010000012.1"/>
</dbReference>
<gene>
    <name evidence="1" type="ORF">G3O08_08475</name>
</gene>
<keyword evidence="2" id="KW-1185">Reference proteome</keyword>
<reference evidence="1 2" key="1">
    <citation type="submission" date="2020-02" db="EMBL/GenBank/DDBJ databases">
        <title>Out from the shadows clarifying the taxonomy of the family Cryomorphaceae and related taxa by utilizing the GTDB taxonomic framework.</title>
        <authorList>
            <person name="Bowman J.P."/>
        </authorList>
    </citation>
    <scope>NUCLEOTIDE SEQUENCE [LARGE SCALE GENOMIC DNA]</scope>
    <source>
        <strain evidence="1 2">QSSC 1-22</strain>
    </source>
</reference>
<dbReference type="Proteomes" id="UP000486602">
    <property type="component" value="Unassembled WGS sequence"/>
</dbReference>
<dbReference type="AlphaFoldDB" id="A0A7K3WPW9"/>
<name>A0A7K3WPW9_9FLAO</name>
<sequence>MLCAMPLLMGSNENDEDLSLTKSEVLHANTIAPNSNKILPVGIQIIGGIFEGESNGWVSCLSVSGYCMIIVTDKVLPQYDIPEKDLPAVIFNENGVERIVPNKRVGNAIDDGNSKKYELFDAY</sequence>
<evidence type="ECO:0000313" key="1">
    <source>
        <dbReference type="EMBL" id="NEN23534.1"/>
    </source>
</evidence>
<proteinExistence type="predicted"/>
<dbReference type="EMBL" id="JAAGVY010000012">
    <property type="protein sequence ID" value="NEN23534.1"/>
    <property type="molecule type" value="Genomic_DNA"/>
</dbReference>
<protein>
    <submittedName>
        <fullName evidence="1">Uncharacterized protein</fullName>
    </submittedName>
</protein>
<evidence type="ECO:0000313" key="2">
    <source>
        <dbReference type="Proteomes" id="UP000486602"/>
    </source>
</evidence>
<organism evidence="1 2">
    <name type="scientific">Cryomorpha ignava</name>
    <dbReference type="NCBI Taxonomy" id="101383"/>
    <lineage>
        <taxon>Bacteria</taxon>
        <taxon>Pseudomonadati</taxon>
        <taxon>Bacteroidota</taxon>
        <taxon>Flavobacteriia</taxon>
        <taxon>Flavobacteriales</taxon>
        <taxon>Cryomorphaceae</taxon>
        <taxon>Cryomorpha</taxon>
    </lineage>
</organism>
<comment type="caution">
    <text evidence="1">The sequence shown here is derived from an EMBL/GenBank/DDBJ whole genome shotgun (WGS) entry which is preliminary data.</text>
</comment>
<accession>A0A7K3WPW9</accession>